<dbReference type="PROSITE" id="PS50111">
    <property type="entry name" value="CHEMOTAXIS_TRANSDUC_2"/>
    <property type="match status" value="1"/>
</dbReference>
<keyword evidence="3" id="KW-1133">Transmembrane helix</keyword>
<dbReference type="Proteomes" id="UP001601059">
    <property type="component" value="Unassembled WGS sequence"/>
</dbReference>
<comment type="caution">
    <text evidence="5">The sequence shown here is derived from an EMBL/GenBank/DDBJ whole genome shotgun (WGS) entry which is preliminary data.</text>
</comment>
<proteinExistence type="predicted"/>
<reference evidence="5 6" key="1">
    <citation type="submission" date="2024-08" db="EMBL/GenBank/DDBJ databases">
        <title>Two novel Cytobacillus novel species.</title>
        <authorList>
            <person name="Liu G."/>
        </authorList>
    </citation>
    <scope>NUCLEOTIDE SEQUENCE [LARGE SCALE GENOMIC DNA]</scope>
    <source>
        <strain evidence="5 6">FJAT-54145</strain>
    </source>
</reference>
<accession>A0ABW6KCI8</accession>
<dbReference type="SMART" id="SM00283">
    <property type="entry name" value="MA"/>
    <property type="match status" value="1"/>
</dbReference>
<evidence type="ECO:0000313" key="5">
    <source>
        <dbReference type="EMBL" id="MFE8701454.1"/>
    </source>
</evidence>
<keyword evidence="3" id="KW-0472">Membrane</keyword>
<feature type="transmembrane region" description="Helical" evidence="3">
    <location>
        <begin position="18"/>
        <end position="38"/>
    </location>
</feature>
<gene>
    <name evidence="5" type="ORF">ACFYKX_12695</name>
</gene>
<feature type="domain" description="Methyl-accepting transducer" evidence="4">
    <location>
        <begin position="211"/>
        <end position="461"/>
    </location>
</feature>
<feature type="transmembrane region" description="Helical" evidence="3">
    <location>
        <begin position="96"/>
        <end position="129"/>
    </location>
</feature>
<evidence type="ECO:0000256" key="1">
    <source>
        <dbReference type="ARBA" id="ARBA00023224"/>
    </source>
</evidence>
<keyword evidence="6" id="KW-1185">Reference proteome</keyword>
<dbReference type="Pfam" id="PF00015">
    <property type="entry name" value="MCPsignal"/>
    <property type="match status" value="1"/>
</dbReference>
<keyword evidence="1 2" id="KW-0807">Transducer</keyword>
<evidence type="ECO:0000313" key="6">
    <source>
        <dbReference type="Proteomes" id="UP001601059"/>
    </source>
</evidence>
<name>A0ABW6KCI8_9BACI</name>
<feature type="transmembrane region" description="Helical" evidence="3">
    <location>
        <begin position="141"/>
        <end position="163"/>
    </location>
</feature>
<dbReference type="EMBL" id="JBIACK010000005">
    <property type="protein sequence ID" value="MFE8701454.1"/>
    <property type="molecule type" value="Genomic_DNA"/>
</dbReference>
<evidence type="ECO:0000256" key="2">
    <source>
        <dbReference type="PROSITE-ProRule" id="PRU00284"/>
    </source>
</evidence>
<feature type="transmembrane region" description="Helical" evidence="3">
    <location>
        <begin position="70"/>
        <end position="90"/>
    </location>
</feature>
<protein>
    <submittedName>
        <fullName evidence="5">Methyl-accepting chemotaxis protein</fullName>
    </submittedName>
</protein>
<evidence type="ECO:0000259" key="4">
    <source>
        <dbReference type="PROSITE" id="PS50111"/>
    </source>
</evidence>
<sequence>MESIQTLRRSDTRKKNTLMLSTFSVSLIAAAAFTILNGDELLKTIFYLSELFLFIAFYFIFQVALKKETIFPYASILMIFSFTYINLAIYGGSGTMMMVVLFLAIFSAIHFDLKLFSMGYLIGLAAFILNKTTAPESEQFLNEVFSAALLVYILTGIVLFVLIKLNGEQFKNLENFLAASEKEQERKEAHSQLLQTEVGIITDSLNKINEQIQNHLTSQGEMKTAVSEISAGSQIQTEQINHIAENAESTKSKMDEMSQLSIALSEETTSAANASRSGAAKVEDLQKDMHELASSISDLSETFSSLTRKIEETNGFIVNIQNITEQTNLLALNASIEAARAGEAGKGFSVVAEEIRKLAEITRETAVQITENLSDVNATNSSAFSKMNASSAKFQESLQAVDDVSGIFNQVGTTLKNLDSQFNKFKDSVLNVKADSTEVEAATKELAAVIQEATAGLEEMNATIETLNEDQAKIAQYVHETAASAEKIKSME</sequence>
<feature type="transmembrane region" description="Helical" evidence="3">
    <location>
        <begin position="44"/>
        <end position="61"/>
    </location>
</feature>
<organism evidence="5 6">
    <name type="scientific">Cytobacillus spartinae</name>
    <dbReference type="NCBI Taxonomy" id="3299023"/>
    <lineage>
        <taxon>Bacteria</taxon>
        <taxon>Bacillati</taxon>
        <taxon>Bacillota</taxon>
        <taxon>Bacilli</taxon>
        <taxon>Bacillales</taxon>
        <taxon>Bacillaceae</taxon>
        <taxon>Cytobacillus</taxon>
    </lineage>
</organism>
<dbReference type="PANTHER" id="PTHR32089">
    <property type="entry name" value="METHYL-ACCEPTING CHEMOTAXIS PROTEIN MCPB"/>
    <property type="match status" value="1"/>
</dbReference>
<dbReference type="PANTHER" id="PTHR32089:SF112">
    <property type="entry name" value="LYSOZYME-LIKE PROTEIN-RELATED"/>
    <property type="match status" value="1"/>
</dbReference>
<dbReference type="Gene3D" id="1.10.287.950">
    <property type="entry name" value="Methyl-accepting chemotaxis protein"/>
    <property type="match status" value="1"/>
</dbReference>
<evidence type="ECO:0000256" key="3">
    <source>
        <dbReference type="SAM" id="Phobius"/>
    </source>
</evidence>
<dbReference type="SUPFAM" id="SSF58104">
    <property type="entry name" value="Methyl-accepting chemotaxis protein (MCP) signaling domain"/>
    <property type="match status" value="1"/>
</dbReference>
<dbReference type="RefSeq" id="WP_389361417.1">
    <property type="nucleotide sequence ID" value="NZ_JBIACK010000005.1"/>
</dbReference>
<dbReference type="InterPro" id="IPR004089">
    <property type="entry name" value="MCPsignal_dom"/>
</dbReference>
<keyword evidence="3" id="KW-0812">Transmembrane</keyword>